<evidence type="ECO:0008006" key="2">
    <source>
        <dbReference type="Google" id="ProtNLM"/>
    </source>
</evidence>
<gene>
    <name evidence="1" type="ORF">MNBD_ALPHA04-2226</name>
</gene>
<accession>A0A3B0R1Y3</accession>
<dbReference type="AlphaFoldDB" id="A0A3B0R1Y3"/>
<proteinExistence type="predicted"/>
<dbReference type="Gene3D" id="3.50.50.60">
    <property type="entry name" value="FAD/NAD(P)-binding domain"/>
    <property type="match status" value="1"/>
</dbReference>
<protein>
    <recommendedName>
        <fullName evidence="2">FAD-binding domain-containing protein</fullName>
    </recommendedName>
</protein>
<name>A0A3B0R1Y3_9ZZZZ</name>
<organism evidence="1">
    <name type="scientific">hydrothermal vent metagenome</name>
    <dbReference type="NCBI Taxonomy" id="652676"/>
    <lineage>
        <taxon>unclassified sequences</taxon>
        <taxon>metagenomes</taxon>
        <taxon>ecological metagenomes</taxon>
    </lineage>
</organism>
<dbReference type="SUPFAM" id="SSF51905">
    <property type="entry name" value="FAD/NAD(P)-binding domain"/>
    <property type="match status" value="1"/>
</dbReference>
<dbReference type="InterPro" id="IPR036188">
    <property type="entry name" value="FAD/NAD-bd_sf"/>
</dbReference>
<feature type="non-terminal residue" evidence="1">
    <location>
        <position position="56"/>
    </location>
</feature>
<sequence>MPSSGPSNSNVQHGGADWRTAYRDMKDKICVVGAGPSGLSISRAFTRLGIPHDVIE</sequence>
<reference evidence="1" key="1">
    <citation type="submission" date="2018-06" db="EMBL/GenBank/DDBJ databases">
        <authorList>
            <person name="Zhirakovskaya E."/>
        </authorList>
    </citation>
    <scope>NUCLEOTIDE SEQUENCE</scope>
</reference>
<dbReference type="EMBL" id="UOEF01000014">
    <property type="protein sequence ID" value="VAV87494.1"/>
    <property type="molecule type" value="Genomic_DNA"/>
</dbReference>
<evidence type="ECO:0000313" key="1">
    <source>
        <dbReference type="EMBL" id="VAV87494.1"/>
    </source>
</evidence>